<dbReference type="EMBL" id="CP093343">
    <property type="protein sequence ID" value="WOG84098.1"/>
    <property type="molecule type" value="Genomic_DNA"/>
</dbReference>
<dbReference type="Proteomes" id="UP000077755">
    <property type="component" value="Chromosome 1"/>
</dbReference>
<gene>
    <name evidence="2" type="ORF">DCAR_0103278</name>
</gene>
<feature type="compositionally biased region" description="Polar residues" evidence="1">
    <location>
        <begin position="129"/>
        <end position="140"/>
    </location>
</feature>
<dbReference type="Gramene" id="KZN10450">
    <property type="protein sequence ID" value="KZN10450"/>
    <property type="gene ID" value="DCAR_003106"/>
</dbReference>
<dbReference type="AlphaFoldDB" id="A0A166HVQ9"/>
<accession>A0A166HVQ9</accession>
<organism evidence="2 3">
    <name type="scientific">Daucus carota subsp. sativus</name>
    <name type="common">Carrot</name>
    <dbReference type="NCBI Taxonomy" id="79200"/>
    <lineage>
        <taxon>Eukaryota</taxon>
        <taxon>Viridiplantae</taxon>
        <taxon>Streptophyta</taxon>
        <taxon>Embryophyta</taxon>
        <taxon>Tracheophyta</taxon>
        <taxon>Spermatophyta</taxon>
        <taxon>Magnoliopsida</taxon>
        <taxon>eudicotyledons</taxon>
        <taxon>Gunneridae</taxon>
        <taxon>Pentapetalae</taxon>
        <taxon>asterids</taxon>
        <taxon>campanulids</taxon>
        <taxon>Apiales</taxon>
        <taxon>Apiaceae</taxon>
        <taxon>Apioideae</taxon>
        <taxon>Scandiceae</taxon>
        <taxon>Daucinae</taxon>
        <taxon>Daucus</taxon>
        <taxon>Daucus sect. Daucus</taxon>
    </lineage>
</organism>
<sequence>MCFALPLYASHTQDLQPLNDIVNSIMISCWPAAQARGEGPLGFVPLQFPMTLSIPVPPVIDSSHLQMAYTVQPPPQVAMVNSTYPGWQESTDTPAAPSPGEANWKDKRPLTGGQMAVPGPDLAPYESGVSASSVPLTHQAAQMHRAGSHPPADQSSKEVQQEASGSLPKKKRGRPPKPSKGKGTAK</sequence>
<evidence type="ECO:0000313" key="3">
    <source>
        <dbReference type="Proteomes" id="UP000077755"/>
    </source>
</evidence>
<proteinExistence type="predicted"/>
<name>A0A166HVQ9_DAUCS</name>
<protein>
    <submittedName>
        <fullName evidence="2">Uncharacterized protein</fullName>
    </submittedName>
</protein>
<feature type="compositionally biased region" description="Polar residues" evidence="1">
    <location>
        <begin position="83"/>
        <end position="93"/>
    </location>
</feature>
<reference evidence="2" key="1">
    <citation type="journal article" date="2016" name="Nat. Genet.">
        <title>A high-quality carrot genome assembly provides new insights into carotenoid accumulation and asterid genome evolution.</title>
        <authorList>
            <person name="Iorizzo M."/>
            <person name="Ellison S."/>
            <person name="Senalik D."/>
            <person name="Zeng P."/>
            <person name="Satapoomin P."/>
            <person name="Huang J."/>
            <person name="Bowman M."/>
            <person name="Iovene M."/>
            <person name="Sanseverino W."/>
            <person name="Cavagnaro P."/>
            <person name="Yildiz M."/>
            <person name="Macko-Podgorni A."/>
            <person name="Moranska E."/>
            <person name="Grzebelus E."/>
            <person name="Grzebelus D."/>
            <person name="Ashrafi H."/>
            <person name="Zheng Z."/>
            <person name="Cheng S."/>
            <person name="Spooner D."/>
            <person name="Van Deynze A."/>
            <person name="Simon P."/>
        </authorList>
    </citation>
    <scope>NUCLEOTIDE SEQUENCE</scope>
    <source>
        <tissue evidence="2">Leaf</tissue>
    </source>
</reference>
<feature type="region of interest" description="Disordered" evidence="1">
    <location>
        <begin position="83"/>
        <end position="186"/>
    </location>
</feature>
<evidence type="ECO:0000256" key="1">
    <source>
        <dbReference type="SAM" id="MobiDB-lite"/>
    </source>
</evidence>
<keyword evidence="3" id="KW-1185">Reference proteome</keyword>
<reference evidence="2" key="2">
    <citation type="submission" date="2022-03" db="EMBL/GenBank/DDBJ databases">
        <title>Draft title - Genomic analysis of global carrot germplasm unveils the trajectory of domestication and the origin of high carotenoid orange carrot.</title>
        <authorList>
            <person name="Iorizzo M."/>
            <person name="Ellison S."/>
            <person name="Senalik D."/>
            <person name="Macko-Podgorni A."/>
            <person name="Grzebelus D."/>
            <person name="Bostan H."/>
            <person name="Rolling W."/>
            <person name="Curaba J."/>
            <person name="Simon P."/>
        </authorList>
    </citation>
    <scope>NUCLEOTIDE SEQUENCE</scope>
    <source>
        <tissue evidence="2">Leaf</tissue>
    </source>
</reference>
<evidence type="ECO:0000313" key="2">
    <source>
        <dbReference type="EMBL" id="WOG84098.1"/>
    </source>
</evidence>
<feature type="compositionally biased region" description="Basic residues" evidence="1">
    <location>
        <begin position="168"/>
        <end position="186"/>
    </location>
</feature>